<dbReference type="SUPFAM" id="SSF82866">
    <property type="entry name" value="Multidrug efflux transporter AcrB transmembrane domain"/>
    <property type="match status" value="1"/>
</dbReference>
<proteinExistence type="predicted"/>
<comment type="caution">
    <text evidence="2">The sequence shown here is derived from an EMBL/GenBank/DDBJ whole genome shotgun (WGS) entry which is preliminary data.</text>
</comment>
<evidence type="ECO:0000313" key="3">
    <source>
        <dbReference type="Proteomes" id="UP001204798"/>
    </source>
</evidence>
<dbReference type="RefSeq" id="WP_259096780.1">
    <property type="nucleotide sequence ID" value="NZ_CP130454.1"/>
</dbReference>
<keyword evidence="1" id="KW-0472">Membrane</keyword>
<feature type="transmembrane region" description="Helical" evidence="1">
    <location>
        <begin position="95"/>
        <end position="120"/>
    </location>
</feature>
<dbReference type="EMBL" id="JANUCP010000004">
    <property type="protein sequence ID" value="MCS3919870.1"/>
    <property type="molecule type" value="Genomic_DNA"/>
</dbReference>
<keyword evidence="1" id="KW-0812">Transmembrane</keyword>
<evidence type="ECO:0000313" key="2">
    <source>
        <dbReference type="EMBL" id="MCS3919870.1"/>
    </source>
</evidence>
<accession>A0ABT2ESJ3</accession>
<reference evidence="2 3" key="1">
    <citation type="submission" date="2022-08" db="EMBL/GenBank/DDBJ databases">
        <title>Bacterial and archaeal communities from various locations to study Microbial Dark Matter (Phase II).</title>
        <authorList>
            <person name="Stepanauskas R."/>
        </authorList>
    </citation>
    <scope>NUCLEOTIDE SEQUENCE [LARGE SCALE GENOMIC DNA]</scope>
    <source>
        <strain evidence="2 3">PD1</strain>
    </source>
</reference>
<evidence type="ECO:0000256" key="1">
    <source>
        <dbReference type="SAM" id="Phobius"/>
    </source>
</evidence>
<feature type="transmembrane region" description="Helical" evidence="1">
    <location>
        <begin position="132"/>
        <end position="165"/>
    </location>
</feature>
<gene>
    <name evidence="2" type="ORF">M2350_002287</name>
</gene>
<keyword evidence="1" id="KW-1133">Transmembrane helix</keyword>
<dbReference type="Proteomes" id="UP001204798">
    <property type="component" value="Unassembled WGS sequence"/>
</dbReference>
<organism evidence="2 3">
    <name type="scientific">Candidatus Fervidibacter sacchari</name>
    <dbReference type="NCBI Taxonomy" id="1448929"/>
    <lineage>
        <taxon>Bacteria</taxon>
        <taxon>Candidatus Fervidibacterota</taxon>
        <taxon>Candidatus Fervidibacter</taxon>
    </lineage>
</organism>
<keyword evidence="3" id="KW-1185">Reference proteome</keyword>
<protein>
    <submittedName>
        <fullName evidence="2">ABC-type nickel/cobalt efflux system permease component RcnA</fullName>
    </submittedName>
</protein>
<name>A0ABT2ESJ3_9BACT</name>
<sequence>MWGNLFKQASRLAQQGYSREEVKEILRRAAELQAQAEREEQVQQQGAINRDALRAGAMAAGIRPEFLEQALQEFHARQRQKRQNEQQQRKGWGKWLGLTLAGIFGLPIALLVLGTLVFAFGITLSVLLAVGLALGVAGLALLLASPFVGFGLIVGLAAMVGHMLGRMKGRRRWRKGRWQRWFEGDDDD</sequence>